<dbReference type="EMBL" id="NCKV01004577">
    <property type="protein sequence ID" value="RWS24665.1"/>
    <property type="molecule type" value="Genomic_DNA"/>
</dbReference>
<dbReference type="InterPro" id="IPR057246">
    <property type="entry name" value="CARBOXYPEPT_ZN_1"/>
</dbReference>
<keyword evidence="4" id="KW-0645">Protease</keyword>
<dbReference type="CDD" id="cd11308">
    <property type="entry name" value="Peptidase_M14NE-CP-C_like"/>
    <property type="match status" value="1"/>
</dbReference>
<dbReference type="InterPro" id="IPR050753">
    <property type="entry name" value="Peptidase_M14_domain"/>
</dbReference>
<feature type="compositionally biased region" description="Polar residues" evidence="10">
    <location>
        <begin position="453"/>
        <end position="462"/>
    </location>
</feature>
<evidence type="ECO:0000256" key="2">
    <source>
        <dbReference type="ARBA" id="ARBA00005988"/>
    </source>
</evidence>
<dbReference type="PANTHER" id="PTHR11532">
    <property type="entry name" value="PROTEASE M14 CARBOXYPEPTIDASE"/>
    <property type="match status" value="1"/>
</dbReference>
<feature type="region of interest" description="Disordered" evidence="10">
    <location>
        <begin position="453"/>
        <end position="474"/>
    </location>
</feature>
<dbReference type="SMART" id="SM00631">
    <property type="entry name" value="Zn_pept"/>
    <property type="match status" value="1"/>
</dbReference>
<evidence type="ECO:0000256" key="4">
    <source>
        <dbReference type="ARBA" id="ARBA00022670"/>
    </source>
</evidence>
<dbReference type="SUPFAM" id="SSF49464">
    <property type="entry name" value="Carboxypeptidase regulatory domain-like"/>
    <property type="match status" value="1"/>
</dbReference>
<protein>
    <submittedName>
        <fullName evidence="13">Csa-PI kinase-like protein</fullName>
    </submittedName>
</protein>
<dbReference type="CDD" id="cd03858">
    <property type="entry name" value="M14_CP_N-E_like"/>
    <property type="match status" value="1"/>
</dbReference>
<dbReference type="VEuPathDB" id="VectorBase:LDEU007375"/>
<comment type="caution">
    <text evidence="13">The sequence shown here is derived from an EMBL/GenBank/DDBJ whole genome shotgun (WGS) entry which is preliminary data.</text>
</comment>
<evidence type="ECO:0000256" key="11">
    <source>
        <dbReference type="SAM" id="Phobius"/>
    </source>
</evidence>
<evidence type="ECO:0000256" key="9">
    <source>
        <dbReference type="PROSITE-ProRule" id="PRU01379"/>
    </source>
</evidence>
<dbReference type="OrthoDB" id="10249045at2759"/>
<evidence type="ECO:0000256" key="1">
    <source>
        <dbReference type="ARBA" id="ARBA00001947"/>
    </source>
</evidence>
<dbReference type="GO" id="GO:0006518">
    <property type="term" value="P:peptide metabolic process"/>
    <property type="evidence" value="ECO:0007669"/>
    <property type="project" value="TreeGrafter"/>
</dbReference>
<keyword evidence="14" id="KW-1185">Reference proteome</keyword>
<dbReference type="Proteomes" id="UP000288716">
    <property type="component" value="Unassembled WGS sequence"/>
</dbReference>
<dbReference type="GO" id="GO:0004181">
    <property type="term" value="F:metallocarboxypeptidase activity"/>
    <property type="evidence" value="ECO:0007669"/>
    <property type="project" value="InterPro"/>
</dbReference>
<dbReference type="PANTHER" id="PTHR11532:SF84">
    <property type="entry name" value="CARBOXYPEPTIDASE M"/>
    <property type="match status" value="1"/>
</dbReference>
<keyword evidence="8" id="KW-0325">Glycoprotein</keyword>
<evidence type="ECO:0000313" key="13">
    <source>
        <dbReference type="EMBL" id="RWS24665.1"/>
    </source>
</evidence>
<dbReference type="PROSITE" id="PS00132">
    <property type="entry name" value="CARBOXYPEPT_ZN_1"/>
    <property type="match status" value="1"/>
</dbReference>
<dbReference type="SUPFAM" id="SSF53187">
    <property type="entry name" value="Zn-dependent exopeptidases"/>
    <property type="match status" value="1"/>
</dbReference>
<dbReference type="FunFam" id="3.40.630.10:FF:000020">
    <property type="entry name" value="Carboxypeptidase D"/>
    <property type="match status" value="1"/>
</dbReference>
<comment type="similarity">
    <text evidence="2 9">Belongs to the peptidase M14 family.</text>
</comment>
<evidence type="ECO:0000256" key="3">
    <source>
        <dbReference type="ARBA" id="ARBA00022645"/>
    </source>
</evidence>
<dbReference type="PROSITE" id="PS52035">
    <property type="entry name" value="PEPTIDASE_M14"/>
    <property type="match status" value="1"/>
</dbReference>
<evidence type="ECO:0000256" key="7">
    <source>
        <dbReference type="ARBA" id="ARBA00022833"/>
    </source>
</evidence>
<evidence type="ECO:0000256" key="6">
    <source>
        <dbReference type="ARBA" id="ARBA00022801"/>
    </source>
</evidence>
<sequence length="500" mass="56757">MRTAYWFVSTLFVAVLYIYLLAINFVRGVKIDFNYHNYDSMTNILRDINTAYPDITHLYSIGRSVQGRELWVLMLTKDPQTEVLLKPNFKYVANMHGNEAVGRELLLHLCAYLVNNYPKDQFVKFMLDNTRIHIMPSMNPDGFEISTEGECYGGDGRFNSRNFDLNRNFPDQFAKQNKEVQPETMAIIEWIKKIPFVLSANLHGGALVATLSFLKPFAASSLSPDNDVFKHLATLYSFNHQTMNKGQPCPDGSQGFVNGTTNGAAWYPLSGGMQDFNYLNAGCMEITLELSCCKYPPSGMLPQFWNHNKIALLTYMGETHRGVFGFITDQKGNPVPKATLKIKGRSVQFKSSAKGEYWRILLPGHYMIEVLADGFHPHEQPFSVVEGKKTRLDVHLVPLTLVSKLFYRNVTSSSTTEDNSLLTTVETRSVARFILSNMLTNAGKSQSSTATYEHRVYSTTDSQETETNKSNSSPVRTFTTLSLWIKALFLITFKYWLFHK</sequence>
<keyword evidence="11" id="KW-0812">Transmembrane</keyword>
<evidence type="ECO:0000256" key="5">
    <source>
        <dbReference type="ARBA" id="ARBA00022723"/>
    </source>
</evidence>
<keyword evidence="13" id="KW-0808">Transferase</keyword>
<dbReference type="AlphaFoldDB" id="A0A443SB81"/>
<keyword evidence="11" id="KW-0472">Membrane</keyword>
<dbReference type="InterPro" id="IPR000834">
    <property type="entry name" value="Peptidase_M14"/>
</dbReference>
<accession>A0A443SB81</accession>
<comment type="cofactor">
    <cofactor evidence="1">
        <name>Zn(2+)</name>
        <dbReference type="ChEBI" id="CHEBI:29105"/>
    </cofactor>
</comment>
<dbReference type="Gene3D" id="3.40.630.10">
    <property type="entry name" value="Zn peptidases"/>
    <property type="match status" value="1"/>
</dbReference>
<keyword evidence="5" id="KW-0479">Metal-binding</keyword>
<feature type="transmembrane region" description="Helical" evidence="11">
    <location>
        <begin position="6"/>
        <end position="26"/>
    </location>
</feature>
<name>A0A443SB81_9ACAR</name>
<evidence type="ECO:0000259" key="12">
    <source>
        <dbReference type="PROSITE" id="PS52035"/>
    </source>
</evidence>
<dbReference type="InterPro" id="IPR008969">
    <property type="entry name" value="CarboxyPept-like_regulatory"/>
</dbReference>
<organism evidence="13 14">
    <name type="scientific">Leptotrombidium deliense</name>
    <dbReference type="NCBI Taxonomy" id="299467"/>
    <lineage>
        <taxon>Eukaryota</taxon>
        <taxon>Metazoa</taxon>
        <taxon>Ecdysozoa</taxon>
        <taxon>Arthropoda</taxon>
        <taxon>Chelicerata</taxon>
        <taxon>Arachnida</taxon>
        <taxon>Acari</taxon>
        <taxon>Acariformes</taxon>
        <taxon>Trombidiformes</taxon>
        <taxon>Prostigmata</taxon>
        <taxon>Anystina</taxon>
        <taxon>Parasitengona</taxon>
        <taxon>Trombiculoidea</taxon>
        <taxon>Trombiculidae</taxon>
        <taxon>Leptotrombidium</taxon>
    </lineage>
</organism>
<proteinExistence type="inferred from homology"/>
<keyword evidence="3" id="KW-0121">Carboxypeptidase</keyword>
<dbReference type="GO" id="GO:0008270">
    <property type="term" value="F:zinc ion binding"/>
    <property type="evidence" value="ECO:0007669"/>
    <property type="project" value="InterPro"/>
</dbReference>
<evidence type="ECO:0000256" key="10">
    <source>
        <dbReference type="SAM" id="MobiDB-lite"/>
    </source>
</evidence>
<keyword evidence="11" id="KW-1133">Transmembrane helix</keyword>
<dbReference type="Pfam" id="PF00246">
    <property type="entry name" value="Peptidase_M14"/>
    <property type="match status" value="1"/>
</dbReference>
<evidence type="ECO:0000256" key="8">
    <source>
        <dbReference type="ARBA" id="ARBA00023180"/>
    </source>
</evidence>
<dbReference type="GO" id="GO:0016485">
    <property type="term" value="P:protein processing"/>
    <property type="evidence" value="ECO:0007669"/>
    <property type="project" value="TreeGrafter"/>
</dbReference>
<dbReference type="PRINTS" id="PR00765">
    <property type="entry name" value="CRBOXYPTASEA"/>
</dbReference>
<evidence type="ECO:0000313" key="14">
    <source>
        <dbReference type="Proteomes" id="UP000288716"/>
    </source>
</evidence>
<keyword evidence="6" id="KW-0378">Hydrolase</keyword>
<keyword evidence="7" id="KW-0862">Zinc</keyword>
<feature type="domain" description="Peptidase M14" evidence="12">
    <location>
        <begin position="34"/>
        <end position="319"/>
    </location>
</feature>
<dbReference type="GO" id="GO:0016301">
    <property type="term" value="F:kinase activity"/>
    <property type="evidence" value="ECO:0007669"/>
    <property type="project" value="UniProtKB-KW"/>
</dbReference>
<reference evidence="13 14" key="1">
    <citation type="journal article" date="2018" name="Gigascience">
        <title>Genomes of trombidid mites reveal novel predicted allergens and laterally-transferred genes associated with secondary metabolism.</title>
        <authorList>
            <person name="Dong X."/>
            <person name="Chaisiri K."/>
            <person name="Xia D."/>
            <person name="Armstrong S.D."/>
            <person name="Fang Y."/>
            <person name="Donnelly M.J."/>
            <person name="Kadowaki T."/>
            <person name="McGarry J.W."/>
            <person name="Darby A.C."/>
            <person name="Makepeace B.L."/>
        </authorList>
    </citation>
    <scope>NUCLEOTIDE SEQUENCE [LARGE SCALE GENOMIC DNA]</scope>
    <source>
        <strain evidence="13">UoL-UT</strain>
    </source>
</reference>
<gene>
    <name evidence="13" type="ORF">B4U80_00293</name>
</gene>
<keyword evidence="13" id="KW-0418">Kinase</keyword>
<dbReference type="GO" id="GO:0005615">
    <property type="term" value="C:extracellular space"/>
    <property type="evidence" value="ECO:0007669"/>
    <property type="project" value="TreeGrafter"/>
</dbReference>
<dbReference type="STRING" id="299467.A0A443SB81"/>
<dbReference type="Gene3D" id="2.60.40.1120">
    <property type="entry name" value="Carboxypeptidase-like, regulatory domain"/>
    <property type="match status" value="1"/>
</dbReference>
<feature type="active site" description="Proton donor/acceptor" evidence="9">
    <location>
        <position position="289"/>
    </location>
</feature>
<dbReference type="Pfam" id="PF13620">
    <property type="entry name" value="CarboxypepD_reg"/>
    <property type="match status" value="1"/>
</dbReference>